<accession>A0A8H7CRL7</accession>
<evidence type="ECO:0000313" key="2">
    <source>
        <dbReference type="Proteomes" id="UP000620124"/>
    </source>
</evidence>
<gene>
    <name evidence="1" type="ORF">MVEN_01588500</name>
</gene>
<dbReference type="OrthoDB" id="3541472at2759"/>
<keyword evidence="2" id="KW-1185">Reference proteome</keyword>
<evidence type="ECO:0000313" key="1">
    <source>
        <dbReference type="EMBL" id="KAF7345687.1"/>
    </source>
</evidence>
<dbReference type="Proteomes" id="UP000620124">
    <property type="component" value="Unassembled WGS sequence"/>
</dbReference>
<comment type="caution">
    <text evidence="1">The sequence shown here is derived from an EMBL/GenBank/DDBJ whole genome shotgun (WGS) entry which is preliminary data.</text>
</comment>
<dbReference type="EMBL" id="JACAZI010000013">
    <property type="protein sequence ID" value="KAF7345687.1"/>
    <property type="molecule type" value="Genomic_DNA"/>
</dbReference>
<reference evidence="1" key="1">
    <citation type="submission" date="2020-05" db="EMBL/GenBank/DDBJ databases">
        <title>Mycena genomes resolve the evolution of fungal bioluminescence.</title>
        <authorList>
            <person name="Tsai I.J."/>
        </authorList>
    </citation>
    <scope>NUCLEOTIDE SEQUENCE</scope>
    <source>
        <strain evidence="1">CCC161011</strain>
    </source>
</reference>
<sequence length="429" mass="48861">MILSLSVEILQEIGVMLFKLADQKSLRSVCRVLGLAINPLFFSTVVLDIHSRRLDESLSYLEALANGKTGWSQYAQSLKITRLSPGGGFMKKEDFPQLQSAHRRMEQSLRSALESLKNVRIVTRSLFLNDLHLWIMRSDLHGLERLSGLSKLKLFTTNTDGHDGPLFISFQPVVKMISQSPNLSSLDLMVGFMDISDIWKMLNAQKIHLKDLTTHSVTIELIQYLASYSGLERLTLPDAGSNIGVEERDTLADLFFQRALPRHAETLVAFSLPDAYEGHWSFGLHNVDVISRLRKLRILETSVTMADIMENSDSGTKNAVVLLLELVANRRALQNVAILPATAERNRGATCGQPWMHHSTTVAKRMRAIVHEFRTEIPSQTLLRVWYNWYKLKPTSDSDSEQTLWSYQEFAHTDRKWERLKRLTQPFDV</sequence>
<evidence type="ECO:0008006" key="3">
    <source>
        <dbReference type="Google" id="ProtNLM"/>
    </source>
</evidence>
<dbReference type="AlphaFoldDB" id="A0A8H7CRL7"/>
<organism evidence="1 2">
    <name type="scientific">Mycena venus</name>
    <dbReference type="NCBI Taxonomy" id="2733690"/>
    <lineage>
        <taxon>Eukaryota</taxon>
        <taxon>Fungi</taxon>
        <taxon>Dikarya</taxon>
        <taxon>Basidiomycota</taxon>
        <taxon>Agaricomycotina</taxon>
        <taxon>Agaricomycetes</taxon>
        <taxon>Agaricomycetidae</taxon>
        <taxon>Agaricales</taxon>
        <taxon>Marasmiineae</taxon>
        <taxon>Mycenaceae</taxon>
        <taxon>Mycena</taxon>
    </lineage>
</organism>
<name>A0A8H7CRL7_9AGAR</name>
<proteinExistence type="predicted"/>
<protein>
    <recommendedName>
        <fullName evidence="3">F-box domain-containing protein</fullName>
    </recommendedName>
</protein>